<evidence type="ECO:0000256" key="1">
    <source>
        <dbReference type="SAM" id="Phobius"/>
    </source>
</evidence>
<evidence type="ECO:0008006" key="4">
    <source>
        <dbReference type="Google" id="ProtNLM"/>
    </source>
</evidence>
<dbReference type="Proteomes" id="UP000587527">
    <property type="component" value="Unassembled WGS sequence"/>
</dbReference>
<keyword evidence="1" id="KW-0472">Membrane</keyword>
<dbReference type="EMBL" id="JACHMN010000002">
    <property type="protein sequence ID" value="MBB5871349.1"/>
    <property type="molecule type" value="Genomic_DNA"/>
</dbReference>
<dbReference type="RefSeq" id="WP_184839337.1">
    <property type="nucleotide sequence ID" value="NZ_JACHMN010000002.1"/>
</dbReference>
<comment type="caution">
    <text evidence="2">The sequence shown here is derived from an EMBL/GenBank/DDBJ whole genome shotgun (WGS) entry which is preliminary data.</text>
</comment>
<dbReference type="InterPro" id="IPR019681">
    <property type="entry name" value="DUF2530"/>
</dbReference>
<keyword evidence="3" id="KW-1185">Reference proteome</keyword>
<gene>
    <name evidence="2" type="ORF">F4553_004728</name>
</gene>
<keyword evidence="1" id="KW-1133">Transmembrane helix</keyword>
<feature type="transmembrane region" description="Helical" evidence="1">
    <location>
        <begin position="16"/>
        <end position="37"/>
    </location>
</feature>
<protein>
    <recommendedName>
        <fullName evidence="4">DUF2530 domain-containing protein</fullName>
    </recommendedName>
</protein>
<accession>A0A841BW20</accession>
<proteinExistence type="predicted"/>
<sequence length="85" mass="9262">MSGEQMPEVKPLDPPMVPFVLGGMAIWVLAGLVCWLADAPTSWIWICVAGFVVALPGLGLMVVHDRNRRIRRSRDAQTDSTALSS</sequence>
<evidence type="ECO:0000313" key="2">
    <source>
        <dbReference type="EMBL" id="MBB5871349.1"/>
    </source>
</evidence>
<name>A0A841BW20_9ACTN</name>
<evidence type="ECO:0000313" key="3">
    <source>
        <dbReference type="Proteomes" id="UP000587527"/>
    </source>
</evidence>
<dbReference type="Pfam" id="PF10745">
    <property type="entry name" value="DUF2530"/>
    <property type="match status" value="1"/>
</dbReference>
<dbReference type="AlphaFoldDB" id="A0A841BW20"/>
<reference evidence="2 3" key="1">
    <citation type="submission" date="2020-08" db="EMBL/GenBank/DDBJ databases">
        <title>Sequencing the genomes of 1000 actinobacteria strains.</title>
        <authorList>
            <person name="Klenk H.-P."/>
        </authorList>
    </citation>
    <scope>NUCLEOTIDE SEQUENCE [LARGE SCALE GENOMIC DNA]</scope>
    <source>
        <strain evidence="2 3">DSM 45362</strain>
    </source>
</reference>
<organism evidence="2 3">
    <name type="scientific">Allocatelliglobosispora scoriae</name>
    <dbReference type="NCBI Taxonomy" id="643052"/>
    <lineage>
        <taxon>Bacteria</taxon>
        <taxon>Bacillati</taxon>
        <taxon>Actinomycetota</taxon>
        <taxon>Actinomycetes</taxon>
        <taxon>Micromonosporales</taxon>
        <taxon>Micromonosporaceae</taxon>
        <taxon>Allocatelliglobosispora</taxon>
    </lineage>
</organism>
<feature type="transmembrane region" description="Helical" evidence="1">
    <location>
        <begin position="43"/>
        <end position="63"/>
    </location>
</feature>
<keyword evidence="1" id="KW-0812">Transmembrane</keyword>